<gene>
    <name evidence="1" type="ORF">WJX72_008225</name>
</gene>
<organism evidence="1 2">
    <name type="scientific">[Myrmecia] bisecta</name>
    <dbReference type="NCBI Taxonomy" id="41462"/>
    <lineage>
        <taxon>Eukaryota</taxon>
        <taxon>Viridiplantae</taxon>
        <taxon>Chlorophyta</taxon>
        <taxon>core chlorophytes</taxon>
        <taxon>Trebouxiophyceae</taxon>
        <taxon>Trebouxiales</taxon>
        <taxon>Trebouxiaceae</taxon>
        <taxon>Myrmecia</taxon>
    </lineage>
</organism>
<evidence type="ECO:0008006" key="3">
    <source>
        <dbReference type="Google" id="ProtNLM"/>
    </source>
</evidence>
<evidence type="ECO:0000313" key="2">
    <source>
        <dbReference type="Proteomes" id="UP001489004"/>
    </source>
</evidence>
<evidence type="ECO:0000313" key="1">
    <source>
        <dbReference type="EMBL" id="KAK9818173.1"/>
    </source>
</evidence>
<dbReference type="InterPro" id="IPR027417">
    <property type="entry name" value="P-loop_NTPase"/>
</dbReference>
<dbReference type="EMBL" id="JALJOR010000004">
    <property type="protein sequence ID" value="KAK9818173.1"/>
    <property type="molecule type" value="Genomic_DNA"/>
</dbReference>
<dbReference type="SUPFAM" id="SSF52540">
    <property type="entry name" value="P-loop containing nucleoside triphosphate hydrolases"/>
    <property type="match status" value="1"/>
</dbReference>
<sequence>MVQVCLKGTAHRMAYPKTWDDIEAKLKVLYPKDDDRGRVRKKLLDIDDDKKALRYFQDSDASVKAALDDFLTQVRRAFPAQYGTGREGLSGRGYTTRRTATCGRLYQLVGDRGYLLIKAPPQSGKTSTLQLLMDWASREHPGLHVVYINLADERTGFQLNDVLQARLGGTLDDIINGGKSVLLCVDEVQIAYHEQRTGSTDFWNQLKRLERGPLAVTAEHDTRVVMAAAYGTKRSAANIVEPDSPASTPVNFEYPDMVLQLGDLIKDHVGSISAWQVGLLTVCLDYLKEELVNELRAPDAVNRNAWYKLTSRGFLSRLLHVRSIMKYEDVERIPAAVALLRQLLWVEPLAVNFPDDSAEAAAVYMLCRVGQIILQEDQGADRLMFTSPLHRASFLHRHYSGTCTTSAEWSMSELIIRAVERMDPAILQKTESLGSDNKRLERCWQMELYRVFLDLLPRGRVVSPDVGRTLGGRGFADFYISEPECIVLEATRDGKDMTKHLNRLLDPHKYQPLLENGGVKQHAVVDFRSPGSPNPRMTHDHLYNVLFSADFSEAVVCHMGERQRVVVAGAADEATRQAFAAAVQ</sequence>
<name>A0AAW1QAI6_9CHLO</name>
<dbReference type="AlphaFoldDB" id="A0AAW1QAI6"/>
<reference evidence="1 2" key="1">
    <citation type="journal article" date="2024" name="Nat. Commun.">
        <title>Phylogenomics reveals the evolutionary origins of lichenization in chlorophyte algae.</title>
        <authorList>
            <person name="Puginier C."/>
            <person name="Libourel C."/>
            <person name="Otte J."/>
            <person name="Skaloud P."/>
            <person name="Haon M."/>
            <person name="Grisel S."/>
            <person name="Petersen M."/>
            <person name="Berrin J.G."/>
            <person name="Delaux P.M."/>
            <person name="Dal Grande F."/>
            <person name="Keller J."/>
        </authorList>
    </citation>
    <scope>NUCLEOTIDE SEQUENCE [LARGE SCALE GENOMIC DNA]</scope>
    <source>
        <strain evidence="1 2">SAG 2043</strain>
    </source>
</reference>
<accession>A0AAW1QAI6</accession>
<comment type="caution">
    <text evidence="1">The sequence shown here is derived from an EMBL/GenBank/DDBJ whole genome shotgun (WGS) entry which is preliminary data.</text>
</comment>
<keyword evidence="2" id="KW-1185">Reference proteome</keyword>
<proteinExistence type="predicted"/>
<dbReference type="Proteomes" id="UP001489004">
    <property type="component" value="Unassembled WGS sequence"/>
</dbReference>
<protein>
    <recommendedName>
        <fullName evidence="3">AAA+ ATPase domain-containing protein</fullName>
    </recommendedName>
</protein>